<feature type="transmembrane region" description="Helical" evidence="8">
    <location>
        <begin position="159"/>
        <end position="182"/>
    </location>
</feature>
<keyword evidence="3" id="KW-0813">Transport</keyword>
<organism evidence="10 11">
    <name type="scientific">Balaenoptera acutorostrata</name>
    <name type="common">Common minke whale</name>
    <name type="synonym">Balaena rostrata</name>
    <dbReference type="NCBI Taxonomy" id="9767"/>
    <lineage>
        <taxon>Eukaryota</taxon>
        <taxon>Metazoa</taxon>
        <taxon>Chordata</taxon>
        <taxon>Craniata</taxon>
        <taxon>Vertebrata</taxon>
        <taxon>Euteleostomi</taxon>
        <taxon>Mammalia</taxon>
        <taxon>Eutheria</taxon>
        <taxon>Laurasiatheria</taxon>
        <taxon>Artiodactyla</taxon>
        <taxon>Whippomorpha</taxon>
        <taxon>Cetacea</taxon>
        <taxon>Mysticeti</taxon>
        <taxon>Balaenopteridae</taxon>
        <taxon>Balaenoptera</taxon>
    </lineage>
</organism>
<dbReference type="PRINTS" id="PR01035">
    <property type="entry name" value="TCRTETA"/>
</dbReference>
<keyword evidence="10" id="KW-1185">Reference proteome</keyword>
<evidence type="ECO:0000256" key="4">
    <source>
        <dbReference type="ARBA" id="ARBA00022692"/>
    </source>
</evidence>
<feature type="transmembrane region" description="Helical" evidence="8">
    <location>
        <begin position="380"/>
        <end position="402"/>
    </location>
</feature>
<reference evidence="10" key="1">
    <citation type="submission" date="2025-05" db="UniProtKB">
        <authorList>
            <consortium name="RefSeq"/>
        </authorList>
    </citation>
    <scope>NUCLEOTIDE SEQUENCE [LARGE SCALE GENOMIC DNA]</scope>
</reference>
<gene>
    <name evidence="11" type="primary">MFSD14A</name>
</gene>
<feature type="transmembrane region" description="Helical" evidence="8">
    <location>
        <begin position="245"/>
        <end position="271"/>
    </location>
</feature>
<feature type="domain" description="Major facilitator superfamily (MFS) profile" evidence="9">
    <location>
        <begin position="36"/>
        <end position="497"/>
    </location>
</feature>
<comment type="similarity">
    <text evidence="2">Belongs to the major facilitator superfamily.</text>
</comment>
<feature type="transmembrane region" description="Helical" evidence="8">
    <location>
        <begin position="475"/>
        <end position="492"/>
    </location>
</feature>
<accession>A0ABM3TPC3</accession>
<dbReference type="Pfam" id="PF07690">
    <property type="entry name" value="MFS_1"/>
    <property type="match status" value="2"/>
</dbReference>
<sequence>MTQGKKKKRAANRSIMLAKKIIIKDGGTPQGIGSPSVYHAVIVIFLEFFAWGLLTAPTLVVLHETFPKHTFLMNGLIQGVKGLLSFLSAPLIGALSDVWGRKSFLLLTVFFTCAPIPLMKISPWWYFAVISVSGVFAVTFSVVFAYVADITQEHERSMAYGLVSATFAASLVTSPAIGAYLGRVYGDSLVVVLATAIALLDICFILVAVPESLPEKMRPASWGAPISWEQADPFASLKKVGQDSIVLLICITVFLSYLPEAGQYSSFFLYLRQIMKFSPESVAAFIAVLGILSIIAQKELMLGAGDTKINEKEVLALGRKSMSQLEYHIHRKFFFSECSLWTIVLSLLMRSIGNKNTILLGLGFQILQLAWYGFGSEPWMMWAAGAVAAMSSITFPAVSALVSRTADADQQGVVQGMITGIRGLCNGLGPALYGFIFYIFHVELKELPMTGTDLGTNTSPQHHFEQNSIIPGPPFLFGACSVLLALLVALFIPEHTNLSLRPSSWRKHCGSHSHPHSAQAPGEAKEPLLQDTNV</sequence>
<dbReference type="PANTHER" id="PTHR23504">
    <property type="entry name" value="MAJOR FACILITATOR SUPERFAMILY DOMAIN-CONTAINING PROTEIN 10"/>
    <property type="match status" value="1"/>
</dbReference>
<protein>
    <submittedName>
        <fullName evidence="11">Hippocampus abundant transcript 1 protein isoform X1</fullName>
    </submittedName>
</protein>
<dbReference type="InterPro" id="IPR036259">
    <property type="entry name" value="MFS_trans_sf"/>
</dbReference>
<proteinExistence type="inferred from homology"/>
<evidence type="ECO:0000256" key="3">
    <source>
        <dbReference type="ARBA" id="ARBA00022448"/>
    </source>
</evidence>
<feature type="transmembrane region" description="Helical" evidence="8">
    <location>
        <begin position="76"/>
        <end position="96"/>
    </location>
</feature>
<dbReference type="SUPFAM" id="SSF103473">
    <property type="entry name" value="MFS general substrate transporter"/>
    <property type="match status" value="2"/>
</dbReference>
<dbReference type="Proteomes" id="UP001652580">
    <property type="component" value="Chromosome 1"/>
</dbReference>
<evidence type="ECO:0000256" key="5">
    <source>
        <dbReference type="ARBA" id="ARBA00022989"/>
    </source>
</evidence>
<dbReference type="PROSITE" id="PS50850">
    <property type="entry name" value="MFS"/>
    <property type="match status" value="1"/>
</dbReference>
<feature type="transmembrane region" description="Helical" evidence="8">
    <location>
        <begin position="125"/>
        <end position="147"/>
    </location>
</feature>
<evidence type="ECO:0000256" key="2">
    <source>
        <dbReference type="ARBA" id="ARBA00008335"/>
    </source>
</evidence>
<dbReference type="InterPro" id="IPR001958">
    <property type="entry name" value="Tet-R_TetA/multi-R_MdtG-like"/>
</dbReference>
<reference evidence="11" key="2">
    <citation type="submission" date="2025-08" db="UniProtKB">
        <authorList>
            <consortium name="RefSeq"/>
        </authorList>
    </citation>
    <scope>IDENTIFICATION</scope>
</reference>
<dbReference type="RefSeq" id="XP_057403945.1">
    <property type="nucleotide sequence ID" value="XM_057547962.1"/>
</dbReference>
<dbReference type="CDD" id="cd17387">
    <property type="entry name" value="MFS_MFSD14"/>
    <property type="match status" value="1"/>
</dbReference>
<feature type="transmembrane region" description="Helical" evidence="8">
    <location>
        <begin position="357"/>
        <end position="374"/>
    </location>
</feature>
<feature type="transmembrane region" description="Helical" evidence="8">
    <location>
        <begin position="423"/>
        <end position="440"/>
    </location>
</feature>
<evidence type="ECO:0000313" key="10">
    <source>
        <dbReference type="Proteomes" id="UP001652580"/>
    </source>
</evidence>
<feature type="transmembrane region" description="Helical" evidence="8">
    <location>
        <begin position="103"/>
        <end position="119"/>
    </location>
</feature>
<feature type="transmembrane region" description="Helical" evidence="8">
    <location>
        <begin position="37"/>
        <end position="56"/>
    </location>
</feature>
<evidence type="ECO:0000256" key="6">
    <source>
        <dbReference type="ARBA" id="ARBA00023136"/>
    </source>
</evidence>
<keyword evidence="6 8" id="KW-0472">Membrane</keyword>
<dbReference type="InterPro" id="IPR005829">
    <property type="entry name" value="Sugar_transporter_CS"/>
</dbReference>
<feature type="transmembrane region" description="Helical" evidence="8">
    <location>
        <begin position="277"/>
        <end position="296"/>
    </location>
</feature>
<dbReference type="InterPro" id="IPR011701">
    <property type="entry name" value="MFS"/>
</dbReference>
<evidence type="ECO:0000256" key="7">
    <source>
        <dbReference type="SAM" id="MobiDB-lite"/>
    </source>
</evidence>
<dbReference type="PANTHER" id="PTHR23504:SF77">
    <property type="entry name" value="HIPPOCAMPUS ABUNDANT TRANSCRIPT 1 PROTEIN"/>
    <property type="match status" value="1"/>
</dbReference>
<dbReference type="PROSITE" id="PS00216">
    <property type="entry name" value="SUGAR_TRANSPORT_1"/>
    <property type="match status" value="1"/>
</dbReference>
<feature type="transmembrane region" description="Helical" evidence="8">
    <location>
        <begin position="188"/>
        <end position="209"/>
    </location>
</feature>
<comment type="subcellular location">
    <subcellularLocation>
        <location evidence="1">Membrane</location>
        <topology evidence="1">Multi-pass membrane protein</topology>
    </subcellularLocation>
</comment>
<evidence type="ECO:0000256" key="1">
    <source>
        <dbReference type="ARBA" id="ARBA00004141"/>
    </source>
</evidence>
<evidence type="ECO:0000256" key="8">
    <source>
        <dbReference type="SAM" id="Phobius"/>
    </source>
</evidence>
<dbReference type="Gene3D" id="1.20.1250.20">
    <property type="entry name" value="MFS general substrate transporter like domains"/>
    <property type="match status" value="2"/>
</dbReference>
<dbReference type="GeneID" id="103004358"/>
<keyword evidence="5 8" id="KW-1133">Transmembrane helix</keyword>
<feature type="region of interest" description="Disordered" evidence="7">
    <location>
        <begin position="509"/>
        <end position="534"/>
    </location>
</feature>
<evidence type="ECO:0000313" key="11">
    <source>
        <dbReference type="RefSeq" id="XP_057403945.1"/>
    </source>
</evidence>
<evidence type="ECO:0000259" key="9">
    <source>
        <dbReference type="PROSITE" id="PS50850"/>
    </source>
</evidence>
<keyword evidence="4 8" id="KW-0812">Transmembrane</keyword>
<name>A0ABM3TPC3_BALAC</name>
<dbReference type="InterPro" id="IPR020846">
    <property type="entry name" value="MFS_dom"/>
</dbReference>